<dbReference type="GO" id="GO:0004803">
    <property type="term" value="F:transposase activity"/>
    <property type="evidence" value="ECO:0007669"/>
    <property type="project" value="InterPro"/>
</dbReference>
<dbReference type="SMART" id="SM01321">
    <property type="entry name" value="Y1_Tnp"/>
    <property type="match status" value="1"/>
</dbReference>
<reference evidence="3" key="1">
    <citation type="submission" date="2016-11" db="EMBL/GenBank/DDBJ databases">
        <authorList>
            <person name="Varghese N."/>
            <person name="Submissions S."/>
        </authorList>
    </citation>
    <scope>NUCLEOTIDE SEQUENCE [LARGE SCALE GENOMIC DNA]</scope>
    <source>
        <strain evidence="3">DSM 17957</strain>
    </source>
</reference>
<protein>
    <submittedName>
        <fullName evidence="2">REP element-mobilizing transposase RayT</fullName>
    </submittedName>
</protein>
<organism evidence="2 3">
    <name type="scientific">Geosporobacter subterraneus DSM 17957</name>
    <dbReference type="NCBI Taxonomy" id="1121919"/>
    <lineage>
        <taxon>Bacteria</taxon>
        <taxon>Bacillati</taxon>
        <taxon>Bacillota</taxon>
        <taxon>Clostridia</taxon>
        <taxon>Peptostreptococcales</taxon>
        <taxon>Thermotaleaceae</taxon>
        <taxon>Geosporobacter</taxon>
    </lineage>
</organism>
<name>A0A1M6MTI6_9FIRM</name>
<sequence>MENKLPRRKNLRLKNYDYSQPGYYFVTICTENRRNLLCNIVGNDAPVVPSEIGNEIIQCWENISLLYENVKTDGFCIMPNHIHGIIVIEDTKPQPLSEKTYGFQSAERRGRRSLPDIIKDFKSVTARQYNKLVEIEFRNTLWQKSYYEHIIRNELELQEIREYIVNNPVKWVEDEYYI</sequence>
<dbReference type="Gene3D" id="3.30.70.1290">
    <property type="entry name" value="Transposase IS200-like"/>
    <property type="match status" value="1"/>
</dbReference>
<dbReference type="OrthoDB" id="9794403at2"/>
<dbReference type="InterPro" id="IPR036515">
    <property type="entry name" value="Transposase_17_sf"/>
</dbReference>
<dbReference type="SUPFAM" id="SSF143422">
    <property type="entry name" value="Transposase IS200-like"/>
    <property type="match status" value="1"/>
</dbReference>
<dbReference type="InterPro" id="IPR052715">
    <property type="entry name" value="RAYT_transposase"/>
</dbReference>
<dbReference type="GO" id="GO:0006313">
    <property type="term" value="P:DNA transposition"/>
    <property type="evidence" value="ECO:0007669"/>
    <property type="project" value="InterPro"/>
</dbReference>
<evidence type="ECO:0000259" key="1">
    <source>
        <dbReference type="SMART" id="SM01321"/>
    </source>
</evidence>
<gene>
    <name evidence="2" type="ORF">SAMN02745975_03085</name>
</gene>
<dbReference type="PANTHER" id="PTHR36966:SF1">
    <property type="entry name" value="REP-ASSOCIATED TYROSINE TRANSPOSASE"/>
    <property type="match status" value="1"/>
</dbReference>
<dbReference type="AlphaFoldDB" id="A0A1M6MTI6"/>
<proteinExistence type="predicted"/>
<dbReference type="EMBL" id="FQZV01000048">
    <property type="protein sequence ID" value="SHJ86689.1"/>
    <property type="molecule type" value="Genomic_DNA"/>
</dbReference>
<dbReference type="RefSeq" id="WP_110942124.1">
    <property type="nucleotide sequence ID" value="NZ_FQZV01000048.1"/>
</dbReference>
<evidence type="ECO:0000313" key="2">
    <source>
        <dbReference type="EMBL" id="SHJ86689.1"/>
    </source>
</evidence>
<dbReference type="PANTHER" id="PTHR36966">
    <property type="entry name" value="REP-ASSOCIATED TYROSINE TRANSPOSASE"/>
    <property type="match status" value="1"/>
</dbReference>
<keyword evidence="3" id="KW-1185">Reference proteome</keyword>
<dbReference type="Proteomes" id="UP000184536">
    <property type="component" value="Unassembled WGS sequence"/>
</dbReference>
<dbReference type="STRING" id="1121919.SAMN02745975_03085"/>
<dbReference type="GO" id="GO:0043565">
    <property type="term" value="F:sequence-specific DNA binding"/>
    <property type="evidence" value="ECO:0007669"/>
    <property type="project" value="TreeGrafter"/>
</dbReference>
<dbReference type="Pfam" id="PF01797">
    <property type="entry name" value="Y1_Tnp"/>
    <property type="match status" value="1"/>
</dbReference>
<feature type="domain" description="Transposase IS200-like" evidence="1">
    <location>
        <begin position="19"/>
        <end position="167"/>
    </location>
</feature>
<accession>A0A1M6MTI6</accession>
<dbReference type="InterPro" id="IPR002686">
    <property type="entry name" value="Transposase_17"/>
</dbReference>
<evidence type="ECO:0000313" key="3">
    <source>
        <dbReference type="Proteomes" id="UP000184536"/>
    </source>
</evidence>